<dbReference type="PANTHER" id="PTHR24379:SF127">
    <property type="entry name" value="BLOODY FINGERS-RELATED"/>
    <property type="match status" value="1"/>
</dbReference>
<keyword evidence="3 5" id="KW-0863">Zinc-finger</keyword>
<dbReference type="SMART" id="SM00355">
    <property type="entry name" value="ZnF_C2H2"/>
    <property type="match status" value="12"/>
</dbReference>
<feature type="domain" description="C2H2-type" evidence="7">
    <location>
        <begin position="321"/>
        <end position="349"/>
    </location>
</feature>
<evidence type="ECO:0000256" key="6">
    <source>
        <dbReference type="SAM" id="MobiDB-lite"/>
    </source>
</evidence>
<keyword evidence="1" id="KW-0479">Metal-binding</keyword>
<evidence type="ECO:0000259" key="7">
    <source>
        <dbReference type="PROSITE" id="PS50157"/>
    </source>
</evidence>
<organism evidence="8 9">
    <name type="scientific">Allacma fusca</name>
    <dbReference type="NCBI Taxonomy" id="39272"/>
    <lineage>
        <taxon>Eukaryota</taxon>
        <taxon>Metazoa</taxon>
        <taxon>Ecdysozoa</taxon>
        <taxon>Arthropoda</taxon>
        <taxon>Hexapoda</taxon>
        <taxon>Collembola</taxon>
        <taxon>Symphypleona</taxon>
        <taxon>Sminthuridae</taxon>
        <taxon>Allacma</taxon>
    </lineage>
</organism>
<dbReference type="AlphaFoldDB" id="A0A8J2NS86"/>
<dbReference type="PROSITE" id="PS50157">
    <property type="entry name" value="ZINC_FINGER_C2H2_2"/>
    <property type="match status" value="11"/>
</dbReference>
<keyword evidence="2" id="KW-0677">Repeat</keyword>
<feature type="domain" description="C2H2-type" evidence="7">
    <location>
        <begin position="475"/>
        <end position="498"/>
    </location>
</feature>
<dbReference type="EMBL" id="CAJVCH010104709">
    <property type="protein sequence ID" value="CAG7724007.1"/>
    <property type="molecule type" value="Genomic_DNA"/>
</dbReference>
<sequence length="556" mass="63615">MNSVNIEVVDLSSDTESEDGNGYGVTDDELTDSDSTGSSLDTDTAAINWSLVPGGLNPEEYMILKRRFNLKEFSVIVNRLPPSSIDDYSSVQDGPVKVPRKRRKKSEPSNYIHECSFQDCHIKFDSEECRDAHYKRKHEGIKKPYNCSKCGSCFSFPSHLASHEKTHDGTISFECPECSEKFGTSWSLNKHRDRVHNAGRHATLCEHCGKSLSGKSGYRRHIRLHLPHLAIPCDICGKKFTSRRDMKRHHVRHDPVTSTQLREKAKCQYCNKVFSSKSYLQLHERKHTGQLELSCDICGYRTAIPSILKVHMLSHSDIREFNCDSCSYACKTVTRLNDHKRTVHSETRNFLCTYCGMAFKNKNNWLGHEEIHKNNENAILCTICGRGFKVRRYLISHFRHSHKYFGKIPDDVSQITPETVAESANPEESADGQEQGRKVEGDIRNYICSFCGKTFKYKNNWVSHELLHTNDDETFSCALCDRGFKVKRYLTYHLRNAHKIHGKIPENKVELVQLAGSLKAQETSITDEPRSREISTKLLLLFPLLKLKVSDLGSYR</sequence>
<name>A0A8J2NS86_9HEXA</name>
<accession>A0A8J2NS86</accession>
<keyword evidence="4" id="KW-0862">Zinc</keyword>
<comment type="caution">
    <text evidence="8">The sequence shown here is derived from an EMBL/GenBank/DDBJ whole genome shotgun (WGS) entry which is preliminary data.</text>
</comment>
<dbReference type="FunFam" id="3.30.160.60:FF:000038">
    <property type="entry name" value="Zinc finger protein 624"/>
    <property type="match status" value="1"/>
</dbReference>
<reference evidence="8" key="1">
    <citation type="submission" date="2021-06" db="EMBL/GenBank/DDBJ databases">
        <authorList>
            <person name="Hodson N. C."/>
            <person name="Mongue J. A."/>
            <person name="Jaron S. K."/>
        </authorList>
    </citation>
    <scope>NUCLEOTIDE SEQUENCE</scope>
</reference>
<keyword evidence="9" id="KW-1185">Reference proteome</keyword>
<evidence type="ECO:0000256" key="5">
    <source>
        <dbReference type="PROSITE-ProRule" id="PRU00042"/>
    </source>
</evidence>
<evidence type="ECO:0000256" key="4">
    <source>
        <dbReference type="ARBA" id="ARBA00022833"/>
    </source>
</evidence>
<evidence type="ECO:0000313" key="9">
    <source>
        <dbReference type="Proteomes" id="UP000708208"/>
    </source>
</evidence>
<dbReference type="Pfam" id="PF00096">
    <property type="entry name" value="zf-C2H2"/>
    <property type="match status" value="7"/>
</dbReference>
<feature type="domain" description="C2H2-type" evidence="7">
    <location>
        <begin position="446"/>
        <end position="473"/>
    </location>
</feature>
<evidence type="ECO:0000256" key="3">
    <source>
        <dbReference type="ARBA" id="ARBA00022771"/>
    </source>
</evidence>
<evidence type="ECO:0000256" key="2">
    <source>
        <dbReference type="ARBA" id="ARBA00022737"/>
    </source>
</evidence>
<dbReference type="GO" id="GO:0008270">
    <property type="term" value="F:zinc ion binding"/>
    <property type="evidence" value="ECO:0007669"/>
    <property type="project" value="UniProtKB-KW"/>
</dbReference>
<feature type="domain" description="C2H2-type" evidence="7">
    <location>
        <begin position="173"/>
        <end position="201"/>
    </location>
</feature>
<feature type="domain" description="C2H2-type" evidence="7">
    <location>
        <begin position="293"/>
        <end position="320"/>
    </location>
</feature>
<dbReference type="PANTHER" id="PTHR24379">
    <property type="entry name" value="KRAB AND ZINC FINGER DOMAIN-CONTAINING"/>
    <property type="match status" value="1"/>
</dbReference>
<evidence type="ECO:0000313" key="8">
    <source>
        <dbReference type="EMBL" id="CAG7724007.1"/>
    </source>
</evidence>
<dbReference type="PROSITE" id="PS00028">
    <property type="entry name" value="ZINC_FINGER_C2H2_1"/>
    <property type="match status" value="10"/>
</dbReference>
<dbReference type="OrthoDB" id="6077919at2759"/>
<feature type="domain" description="C2H2-type" evidence="7">
    <location>
        <begin position="145"/>
        <end position="172"/>
    </location>
</feature>
<feature type="region of interest" description="Disordered" evidence="6">
    <location>
        <begin position="1"/>
        <end position="39"/>
    </location>
</feature>
<feature type="domain" description="C2H2-type" evidence="7">
    <location>
        <begin position="265"/>
        <end position="292"/>
    </location>
</feature>
<dbReference type="InterPro" id="IPR013087">
    <property type="entry name" value="Znf_C2H2_type"/>
</dbReference>
<dbReference type="Proteomes" id="UP000708208">
    <property type="component" value="Unassembled WGS sequence"/>
</dbReference>
<feature type="domain" description="C2H2-type" evidence="7">
    <location>
        <begin position="350"/>
        <end position="377"/>
    </location>
</feature>
<feature type="domain" description="C2H2-type" evidence="7">
    <location>
        <begin position="203"/>
        <end position="225"/>
    </location>
</feature>
<gene>
    <name evidence="8" type="ORF">AFUS01_LOCUS13056</name>
</gene>
<feature type="domain" description="C2H2-type" evidence="7">
    <location>
        <begin position="231"/>
        <end position="253"/>
    </location>
</feature>
<dbReference type="FunFam" id="3.30.160.60:FF:001818">
    <property type="entry name" value="GDNF-inducible zinc finger protein 1 isoform X1"/>
    <property type="match status" value="1"/>
</dbReference>
<protein>
    <recommendedName>
        <fullName evidence="7">C2H2-type domain-containing protein</fullName>
    </recommendedName>
</protein>
<feature type="domain" description="C2H2-type" evidence="7">
    <location>
        <begin position="379"/>
        <end position="402"/>
    </location>
</feature>
<proteinExistence type="predicted"/>
<evidence type="ECO:0000256" key="1">
    <source>
        <dbReference type="ARBA" id="ARBA00022723"/>
    </source>
</evidence>